<evidence type="ECO:0000313" key="2">
    <source>
        <dbReference type="Proteomes" id="UP000032735"/>
    </source>
</evidence>
<proteinExistence type="predicted"/>
<dbReference type="HOGENOM" id="CLU_3241635_0_0_6"/>
<dbReference type="EMBL" id="FO704551">
    <property type="protein sequence ID" value="CDG21545.1"/>
    <property type="molecule type" value="Genomic_DNA"/>
</dbReference>
<reference evidence="1 2" key="1">
    <citation type="submission" date="2013-07" db="EMBL/GenBank/DDBJ databases">
        <authorList>
            <person name="Genoscope - CEA"/>
        </authorList>
    </citation>
    <scope>NUCLEOTIDE SEQUENCE [LARGE SCALE GENOMIC DNA]</scope>
    <source>
        <strain evidence="1 2">G6</strain>
    </source>
</reference>
<name>A0A068R5Z2_9GAMM</name>
<gene>
    <name evidence="1" type="ORF">XPG1_1890</name>
</gene>
<sequence length="44" mass="4993">MAFIGRRHQVECSTNESPYEGGGFMRIIINIIMMTLFPVITQCS</sequence>
<evidence type="ECO:0000313" key="1">
    <source>
        <dbReference type="EMBL" id="CDG21545.1"/>
    </source>
</evidence>
<accession>A0A068R5Z2</accession>
<dbReference type="KEGG" id="xpo:XPG1_1890"/>
<protein>
    <submittedName>
        <fullName evidence="1">Uncharacterized protein</fullName>
    </submittedName>
</protein>
<keyword evidence="2" id="KW-1185">Reference proteome</keyword>
<dbReference type="AlphaFoldDB" id="A0A068R5Z2"/>
<dbReference type="STRING" id="1354304.XPG1_1890"/>
<organism evidence="1 2">
    <name type="scientific">Xenorhabdus poinarii G6</name>
    <dbReference type="NCBI Taxonomy" id="1354304"/>
    <lineage>
        <taxon>Bacteria</taxon>
        <taxon>Pseudomonadati</taxon>
        <taxon>Pseudomonadota</taxon>
        <taxon>Gammaproteobacteria</taxon>
        <taxon>Enterobacterales</taxon>
        <taxon>Morganellaceae</taxon>
        <taxon>Xenorhabdus</taxon>
    </lineage>
</organism>
<dbReference type="Proteomes" id="UP000032735">
    <property type="component" value="Chromosome"/>
</dbReference>